<reference evidence="2" key="1">
    <citation type="journal article" date="2023" name="G3 (Bethesda)">
        <title>A reference genome for the long-term kleptoplast-retaining sea slug Elysia crispata morphotype clarki.</title>
        <authorList>
            <person name="Eastman K.E."/>
            <person name="Pendleton A.L."/>
            <person name="Shaikh M.A."/>
            <person name="Suttiyut T."/>
            <person name="Ogas R."/>
            <person name="Tomko P."/>
            <person name="Gavelis G."/>
            <person name="Widhalm J.R."/>
            <person name="Wisecaver J.H."/>
        </authorList>
    </citation>
    <scope>NUCLEOTIDE SEQUENCE</scope>
    <source>
        <strain evidence="2">ECLA1</strain>
    </source>
</reference>
<accession>A0AAE1D2F5</accession>
<comment type="caution">
    <text evidence="2">The sequence shown here is derived from an EMBL/GenBank/DDBJ whole genome shotgun (WGS) entry which is preliminary data.</text>
</comment>
<evidence type="ECO:0000259" key="1">
    <source>
        <dbReference type="Pfam" id="PF07859"/>
    </source>
</evidence>
<evidence type="ECO:0000313" key="2">
    <source>
        <dbReference type="EMBL" id="KAK3753701.1"/>
    </source>
</evidence>
<dbReference type="AlphaFoldDB" id="A0AAE1D2F5"/>
<dbReference type="Pfam" id="PF07859">
    <property type="entry name" value="Abhydrolase_3"/>
    <property type="match status" value="1"/>
</dbReference>
<dbReference type="InterPro" id="IPR029058">
    <property type="entry name" value="AB_hydrolase_fold"/>
</dbReference>
<sequence length="153" mass="17568">MEKNRHISPEFRAQFSHYMDTQNLPERFRKPRSEVMKGRTCAEVDNDATSYDASLFKDIKDKLTNPMLSPLMAPDLSALPPTLVVVAEFDVLRDEGLLYAHRLKQAGTETQVHIEKGFHADFFCCMLPDWTGLNSKTGFQTECVLRAFIQRQQ</sequence>
<dbReference type="GO" id="GO:0016787">
    <property type="term" value="F:hydrolase activity"/>
    <property type="evidence" value="ECO:0007669"/>
    <property type="project" value="InterPro"/>
</dbReference>
<proteinExistence type="predicted"/>
<organism evidence="2 3">
    <name type="scientific">Elysia crispata</name>
    <name type="common">lettuce slug</name>
    <dbReference type="NCBI Taxonomy" id="231223"/>
    <lineage>
        <taxon>Eukaryota</taxon>
        <taxon>Metazoa</taxon>
        <taxon>Spiralia</taxon>
        <taxon>Lophotrochozoa</taxon>
        <taxon>Mollusca</taxon>
        <taxon>Gastropoda</taxon>
        <taxon>Heterobranchia</taxon>
        <taxon>Euthyneura</taxon>
        <taxon>Panpulmonata</taxon>
        <taxon>Sacoglossa</taxon>
        <taxon>Placobranchoidea</taxon>
        <taxon>Plakobranchidae</taxon>
        <taxon>Elysia</taxon>
    </lineage>
</organism>
<dbReference type="SUPFAM" id="SSF53474">
    <property type="entry name" value="alpha/beta-Hydrolases"/>
    <property type="match status" value="1"/>
</dbReference>
<dbReference type="Gene3D" id="3.40.50.1820">
    <property type="entry name" value="alpha/beta hydrolase"/>
    <property type="match status" value="1"/>
</dbReference>
<gene>
    <name evidence="2" type="ORF">RRG08_038348</name>
</gene>
<keyword evidence="3" id="KW-1185">Reference proteome</keyword>
<evidence type="ECO:0000313" key="3">
    <source>
        <dbReference type="Proteomes" id="UP001283361"/>
    </source>
</evidence>
<feature type="domain" description="Alpha/beta hydrolase fold-3" evidence="1">
    <location>
        <begin position="44"/>
        <end position="118"/>
    </location>
</feature>
<name>A0AAE1D2F5_9GAST</name>
<protein>
    <recommendedName>
        <fullName evidence="1">Alpha/beta hydrolase fold-3 domain-containing protein</fullName>
    </recommendedName>
</protein>
<dbReference type="InterPro" id="IPR013094">
    <property type="entry name" value="AB_hydrolase_3"/>
</dbReference>
<dbReference type="EMBL" id="JAWDGP010005693">
    <property type="protein sequence ID" value="KAK3753701.1"/>
    <property type="molecule type" value="Genomic_DNA"/>
</dbReference>
<dbReference type="Proteomes" id="UP001283361">
    <property type="component" value="Unassembled WGS sequence"/>
</dbReference>